<dbReference type="GO" id="GO:0051321">
    <property type="term" value="P:meiotic cell cycle"/>
    <property type="evidence" value="ECO:0007669"/>
    <property type="project" value="TreeGrafter"/>
</dbReference>
<dbReference type="GO" id="GO:0007020">
    <property type="term" value="P:microtubule nucleation"/>
    <property type="evidence" value="ECO:0007669"/>
    <property type="project" value="InterPro"/>
</dbReference>
<comment type="similarity">
    <text evidence="4">Belongs to the TUBGCP family.</text>
</comment>
<dbReference type="Proteomes" id="UP000078046">
    <property type="component" value="Unassembled WGS sequence"/>
</dbReference>
<dbReference type="GO" id="GO:0000278">
    <property type="term" value="P:mitotic cell cycle"/>
    <property type="evidence" value="ECO:0007669"/>
    <property type="project" value="TreeGrafter"/>
</dbReference>
<dbReference type="GO" id="GO:0051011">
    <property type="term" value="F:microtubule minus-end binding"/>
    <property type="evidence" value="ECO:0007669"/>
    <property type="project" value="TreeGrafter"/>
</dbReference>
<name>A0A177BC61_9BILA</name>
<dbReference type="GO" id="GO:0043015">
    <property type="term" value="F:gamma-tubulin binding"/>
    <property type="evidence" value="ECO:0007669"/>
    <property type="project" value="InterPro"/>
</dbReference>
<evidence type="ECO:0000313" key="5">
    <source>
        <dbReference type="EMBL" id="OAF71232.1"/>
    </source>
</evidence>
<comment type="caution">
    <text evidence="5">The sequence shown here is derived from an EMBL/GenBank/DDBJ whole genome shotgun (WGS) entry which is preliminary data.</text>
</comment>
<evidence type="ECO:0000256" key="1">
    <source>
        <dbReference type="ARBA" id="ARBA00022490"/>
    </source>
</evidence>
<evidence type="ECO:0000256" key="4">
    <source>
        <dbReference type="RuleBase" id="RU363050"/>
    </source>
</evidence>
<organism evidence="5 6">
    <name type="scientific">Intoshia linei</name>
    <dbReference type="NCBI Taxonomy" id="1819745"/>
    <lineage>
        <taxon>Eukaryota</taxon>
        <taxon>Metazoa</taxon>
        <taxon>Spiralia</taxon>
        <taxon>Lophotrochozoa</taxon>
        <taxon>Mesozoa</taxon>
        <taxon>Orthonectida</taxon>
        <taxon>Rhopaluridae</taxon>
        <taxon>Intoshia</taxon>
    </lineage>
</organism>
<evidence type="ECO:0000313" key="6">
    <source>
        <dbReference type="Proteomes" id="UP000078046"/>
    </source>
</evidence>
<reference evidence="5 6" key="1">
    <citation type="submission" date="2016-04" db="EMBL/GenBank/DDBJ databases">
        <title>The genome of Intoshia linei affirms orthonectids as highly simplified spiralians.</title>
        <authorList>
            <person name="Mikhailov K.V."/>
            <person name="Slusarev G.S."/>
            <person name="Nikitin M.A."/>
            <person name="Logacheva M.D."/>
            <person name="Penin A."/>
            <person name="Aleoshin V."/>
            <person name="Panchin Y.V."/>
        </authorList>
    </citation>
    <scope>NUCLEOTIDE SEQUENCE [LARGE SCALE GENOMIC DNA]</scope>
    <source>
        <strain evidence="5">Intl2013</strain>
        <tissue evidence="5">Whole animal</tissue>
    </source>
</reference>
<evidence type="ECO:0000256" key="3">
    <source>
        <dbReference type="ARBA" id="ARBA00023212"/>
    </source>
</evidence>
<dbReference type="GO" id="GO:0000930">
    <property type="term" value="C:gamma-tubulin complex"/>
    <property type="evidence" value="ECO:0007669"/>
    <property type="project" value="TreeGrafter"/>
</dbReference>
<dbReference type="AlphaFoldDB" id="A0A177BC61"/>
<comment type="subcellular location">
    <subcellularLocation>
        <location evidence="4">Cytoplasm</location>
        <location evidence="4">Cytoskeleton</location>
        <location evidence="4">Microtubule organizing center</location>
    </subcellularLocation>
</comment>
<keyword evidence="2 4" id="KW-0493">Microtubule</keyword>
<dbReference type="PANTHER" id="PTHR19302:SF33">
    <property type="entry name" value="GAMMA-TUBULIN COMPLEX COMPONENT 5"/>
    <property type="match status" value="1"/>
</dbReference>
<dbReference type="EMBL" id="LWCA01000069">
    <property type="protein sequence ID" value="OAF71232.1"/>
    <property type="molecule type" value="Genomic_DNA"/>
</dbReference>
<dbReference type="InterPro" id="IPR007259">
    <property type="entry name" value="GCP"/>
</dbReference>
<keyword evidence="6" id="KW-1185">Reference proteome</keyword>
<protein>
    <recommendedName>
        <fullName evidence="4">Gamma-tubulin complex component</fullName>
    </recommendedName>
</protein>
<keyword evidence="3 4" id="KW-0206">Cytoskeleton</keyword>
<gene>
    <name evidence="5" type="ORF">A3Q56_01017</name>
</gene>
<sequence>MTKFHKILKKNVLELTNTINKKSTEKYIDKCVINLFNHKYLSPNNNEIDEYIKDLCESYYIKSNICKSKYLRILVDKYLTVKNFAMNMNTTEYAMISLLLNLACSVKDEVNYENFKKFDEVQNDLSESDSTQSSPTKKELIYEKYFSSTSTLSSDVLSDYEPQGSDQETTFCEQSEIIEIDKSQEINDDSLKLEENLIEIKRYWDKNNNNVTIQENVVIRECIWYLLGINKNFNSNSTRLNIYKLEYQTLQSYLLQFKKVSEMRECINSIRSSIYIQLNYKMNPTIYAKTIMDIVYASYECINHYSSHLLNLEINISKYNCNANFLKLEKLWLQYKYVIEIFHPIYLQLLDYLKKYSLLEFNDSFQIIKSTFIVNLLSRLYKNLQSKSILSGYNSEQSYINCAMNCLVFTFLYSLKCYFNIIEYWLFSGCLKDEYNEFFVERIRQETLQISPNNTNCYKFTTNIEELPFFDILKYNIIDAVSEINVVETNQTINQYTRFISTINLTDDMYSKFIKKFCENLTFIETGNCKENYDTINNIEDLKKKIFSESVEIILERKTISIIMLETISDIINMKIDNVKRNCLMLIRENHGHLLDKFILYLEIFTCTKINVSDIFLQRLYRCIGSDHFTFRSSKIHIRNIINVALSDINCKYYRDVLLENIEKCDETLDVIDNLRMITIKVNLDTWFLNSIFDNDILSKYNDCFSFMTCLNYARFKSIGINHLKKSLNPTKYDNLLNLLQYKLYDFFQGLSFFVYYHIIEHYKKEMTKKIETCETLLTIIDAHKTFICSIHTLMLLHEEKFIESVIDIIKLVPKVKKCRIKRNDEDVVELCIEFDKMLCNLNNSASNLLEKYHQDDSVLNFLFN</sequence>
<keyword evidence="1 4" id="KW-0963">Cytoplasm</keyword>
<accession>A0A177BC61</accession>
<dbReference type="PANTHER" id="PTHR19302">
    <property type="entry name" value="GAMMA TUBULIN COMPLEX PROTEIN"/>
    <property type="match status" value="1"/>
</dbReference>
<dbReference type="Gene3D" id="1.20.120.1900">
    <property type="entry name" value="Gamma-tubulin complex, C-terminal domain"/>
    <property type="match status" value="1"/>
</dbReference>
<proteinExistence type="inferred from homology"/>
<dbReference type="GO" id="GO:0031122">
    <property type="term" value="P:cytoplasmic microtubule organization"/>
    <property type="evidence" value="ECO:0007669"/>
    <property type="project" value="TreeGrafter"/>
</dbReference>
<dbReference type="InterPro" id="IPR042241">
    <property type="entry name" value="GCP_C_sf"/>
</dbReference>
<dbReference type="GO" id="GO:0005874">
    <property type="term" value="C:microtubule"/>
    <property type="evidence" value="ECO:0007669"/>
    <property type="project" value="UniProtKB-KW"/>
</dbReference>
<dbReference type="GO" id="GO:0051225">
    <property type="term" value="P:spindle assembly"/>
    <property type="evidence" value="ECO:0007669"/>
    <property type="project" value="TreeGrafter"/>
</dbReference>
<evidence type="ECO:0000256" key="2">
    <source>
        <dbReference type="ARBA" id="ARBA00022701"/>
    </source>
</evidence>
<dbReference type="OrthoDB" id="2192946at2759"/>
<dbReference type="GO" id="GO:0000922">
    <property type="term" value="C:spindle pole"/>
    <property type="evidence" value="ECO:0007669"/>
    <property type="project" value="InterPro"/>
</dbReference>